<dbReference type="Gene3D" id="3.20.20.140">
    <property type="entry name" value="Metal-dependent hydrolases"/>
    <property type="match status" value="1"/>
</dbReference>
<gene>
    <name evidence="2" type="ORF">HPT30_08730</name>
</gene>
<dbReference type="SUPFAM" id="SSF51556">
    <property type="entry name" value="Metallo-dependent hydrolases"/>
    <property type="match status" value="1"/>
</dbReference>
<dbReference type="InterPro" id="IPR057744">
    <property type="entry name" value="OTAase-like"/>
</dbReference>
<keyword evidence="2" id="KW-0378">Hydrolase</keyword>
<dbReference type="PANTHER" id="PTHR43135">
    <property type="entry name" value="ALPHA-D-RIBOSE 1-METHYLPHOSPHONATE 5-TRIPHOSPHATE DIPHOSPHATASE"/>
    <property type="match status" value="1"/>
</dbReference>
<evidence type="ECO:0000259" key="1">
    <source>
        <dbReference type="Pfam" id="PF01979"/>
    </source>
</evidence>
<dbReference type="RefSeq" id="WP_175371017.1">
    <property type="nucleotide sequence ID" value="NZ_JABWCS010000201.1"/>
</dbReference>
<dbReference type="InterPro" id="IPR051781">
    <property type="entry name" value="Metallo-dep_Hydrolase"/>
</dbReference>
<keyword evidence="3" id="KW-1185">Reference proteome</keyword>
<dbReference type="Gene3D" id="2.30.40.10">
    <property type="entry name" value="Urease, subunit C, domain 1"/>
    <property type="match status" value="1"/>
</dbReference>
<proteinExistence type="predicted"/>
<dbReference type="PANTHER" id="PTHR43135:SF3">
    <property type="entry name" value="ALPHA-D-RIBOSE 1-METHYLPHOSPHONATE 5-TRIPHOSPHATE DIPHOSPHATASE"/>
    <property type="match status" value="1"/>
</dbReference>
<dbReference type="EMBL" id="JABWCS010000201">
    <property type="protein sequence ID" value="NUU60425.1"/>
    <property type="molecule type" value="Genomic_DNA"/>
</dbReference>
<reference evidence="2" key="1">
    <citation type="submission" date="2020-06" db="EMBL/GenBank/DDBJ databases">
        <title>Paenibacillus sp. nov., isolated from soil.</title>
        <authorList>
            <person name="Seo Y.L."/>
        </authorList>
    </citation>
    <scope>NUCLEOTIDE SEQUENCE [LARGE SCALE GENOMIC DNA]</scope>
    <source>
        <strain evidence="2">JW14</strain>
    </source>
</reference>
<sequence>MKRGYAFKSCNVIYGDAGRSIDRNMTILIHEKGLIEKIGKASDVVIPEDYETIDLAGEYVMPGLINAHVHLFADGKPFTLSVNERLLKFAFHHILDTKLGRNVLKKRMKRNALTALHSGVTTMRSVGEFFYTDVKLRDEIKANQFVGPNLQVSGYFLSVTGGHGAPYLALVGDSPWEARRNVRINVKNGVDLIKICVTGGVTDAKTVGEAGRLQMTEEEVATICEEAHKIGIRVAAHVESTEGVRIALKGGVDTIEHGAEMDEEIIQLYKNNPKALKGYTAVIPTLQAGYPSAKLDTSLTKLNATIKENSRLVYDSMLKGLQQAIEHDIKIGVGTDAAMSFVTHYDIWRELDHLIRQTKLNTAQVIERVTKSNAEILGIDHLTGTIDIGKQADLIVMKHNPLDNIKALSNVTMVMVNGNLIQTPSVTRIQEVDELLDTVWDSTSYEY</sequence>
<protein>
    <submittedName>
        <fullName evidence="2">Amidohydrolase family protein</fullName>
    </submittedName>
</protein>
<name>A0A850EH18_9BACL</name>
<comment type="caution">
    <text evidence="2">The sequence shown here is derived from an EMBL/GenBank/DDBJ whole genome shotgun (WGS) entry which is preliminary data.</text>
</comment>
<dbReference type="InterPro" id="IPR032466">
    <property type="entry name" value="Metal_Hydrolase"/>
</dbReference>
<dbReference type="CDD" id="cd01299">
    <property type="entry name" value="Met_dep_hydrolase_A"/>
    <property type="match status" value="1"/>
</dbReference>
<organism evidence="2 3">
    <name type="scientific">Paenibacillus agri</name>
    <dbReference type="NCBI Taxonomy" id="2744309"/>
    <lineage>
        <taxon>Bacteria</taxon>
        <taxon>Bacillati</taxon>
        <taxon>Bacillota</taxon>
        <taxon>Bacilli</taxon>
        <taxon>Bacillales</taxon>
        <taxon>Paenibacillaceae</taxon>
        <taxon>Paenibacillus</taxon>
    </lineage>
</organism>
<accession>A0A850EH18</accession>
<dbReference type="InterPro" id="IPR011059">
    <property type="entry name" value="Metal-dep_hydrolase_composite"/>
</dbReference>
<dbReference type="Pfam" id="PF01979">
    <property type="entry name" value="Amidohydro_1"/>
    <property type="match status" value="1"/>
</dbReference>
<dbReference type="GO" id="GO:0016810">
    <property type="term" value="F:hydrolase activity, acting on carbon-nitrogen (but not peptide) bonds"/>
    <property type="evidence" value="ECO:0007669"/>
    <property type="project" value="InterPro"/>
</dbReference>
<dbReference type="Proteomes" id="UP000564806">
    <property type="component" value="Unassembled WGS sequence"/>
</dbReference>
<feature type="domain" description="Amidohydrolase-related" evidence="1">
    <location>
        <begin position="59"/>
        <end position="420"/>
    </location>
</feature>
<dbReference type="AlphaFoldDB" id="A0A850EH18"/>
<dbReference type="InterPro" id="IPR006680">
    <property type="entry name" value="Amidohydro-rel"/>
</dbReference>
<dbReference type="SUPFAM" id="SSF51338">
    <property type="entry name" value="Composite domain of metallo-dependent hydrolases"/>
    <property type="match status" value="1"/>
</dbReference>
<evidence type="ECO:0000313" key="3">
    <source>
        <dbReference type="Proteomes" id="UP000564806"/>
    </source>
</evidence>
<evidence type="ECO:0000313" key="2">
    <source>
        <dbReference type="EMBL" id="NUU60425.1"/>
    </source>
</evidence>